<name>A0ACC2AD36_DIPCM</name>
<evidence type="ECO:0000313" key="2">
    <source>
        <dbReference type="Proteomes" id="UP001162992"/>
    </source>
</evidence>
<gene>
    <name evidence="1" type="ORF">O6H91_22G015300</name>
</gene>
<protein>
    <submittedName>
        <fullName evidence="1">Uncharacterized protein</fullName>
    </submittedName>
</protein>
<dbReference type="EMBL" id="CM055113">
    <property type="protein sequence ID" value="KAJ7515488.1"/>
    <property type="molecule type" value="Genomic_DNA"/>
</dbReference>
<reference evidence="2" key="1">
    <citation type="journal article" date="2024" name="Proc. Natl. Acad. Sci. U.S.A.">
        <title>Extraordinary preservation of gene collinearity over three hundred million years revealed in homosporous lycophytes.</title>
        <authorList>
            <person name="Li C."/>
            <person name="Wickell D."/>
            <person name="Kuo L.Y."/>
            <person name="Chen X."/>
            <person name="Nie B."/>
            <person name="Liao X."/>
            <person name="Peng D."/>
            <person name="Ji J."/>
            <person name="Jenkins J."/>
            <person name="Williams M."/>
            <person name="Shu S."/>
            <person name="Plott C."/>
            <person name="Barry K."/>
            <person name="Rajasekar S."/>
            <person name="Grimwood J."/>
            <person name="Han X."/>
            <person name="Sun S."/>
            <person name="Hou Z."/>
            <person name="He W."/>
            <person name="Dai G."/>
            <person name="Sun C."/>
            <person name="Schmutz J."/>
            <person name="Leebens-Mack J.H."/>
            <person name="Li F.W."/>
            <person name="Wang L."/>
        </authorList>
    </citation>
    <scope>NUCLEOTIDE SEQUENCE [LARGE SCALE GENOMIC DNA]</scope>
    <source>
        <strain evidence="2">cv. PW_Plant_1</strain>
    </source>
</reference>
<accession>A0ACC2AD36</accession>
<organism evidence="1 2">
    <name type="scientific">Diphasiastrum complanatum</name>
    <name type="common">Issler's clubmoss</name>
    <name type="synonym">Lycopodium complanatum</name>
    <dbReference type="NCBI Taxonomy" id="34168"/>
    <lineage>
        <taxon>Eukaryota</taxon>
        <taxon>Viridiplantae</taxon>
        <taxon>Streptophyta</taxon>
        <taxon>Embryophyta</taxon>
        <taxon>Tracheophyta</taxon>
        <taxon>Lycopodiopsida</taxon>
        <taxon>Lycopodiales</taxon>
        <taxon>Lycopodiaceae</taxon>
        <taxon>Lycopodioideae</taxon>
        <taxon>Diphasiastrum</taxon>
    </lineage>
</organism>
<comment type="caution">
    <text evidence="1">The sequence shown here is derived from an EMBL/GenBank/DDBJ whole genome shotgun (WGS) entry which is preliminary data.</text>
</comment>
<dbReference type="Proteomes" id="UP001162992">
    <property type="component" value="Chromosome 22"/>
</dbReference>
<proteinExistence type="predicted"/>
<keyword evidence="2" id="KW-1185">Reference proteome</keyword>
<sequence>MARIHQCLYHISMFLLKVDTLSKLWLQPILFLTSQISPHTFPYPLHRALRYAKTKGLLNLLLCIASQHPLQPTHLYPICALCSKIHMFLLLLHLQNSPHSIILFPPLISFQH</sequence>
<evidence type="ECO:0000313" key="1">
    <source>
        <dbReference type="EMBL" id="KAJ7515488.1"/>
    </source>
</evidence>